<evidence type="ECO:0000313" key="2">
    <source>
        <dbReference type="EMBL" id="GEZ40774.1"/>
    </source>
</evidence>
<sequence>MDLMNQVCKPYLEKFVIVFIDDILIYSKSKEDHEVYLKLVLVLLKKEKLFAKFSKCEFWLQEVHFLRHVVKDNNINVDPSKIEAVKNWKAPKSPSEIRSFLGLAGKVNVVADALSRKKRVKPRRVRAMSMTIQPGVKDKILAA</sequence>
<proteinExistence type="predicted"/>
<dbReference type="InterPro" id="IPR043128">
    <property type="entry name" value="Rev_trsase/Diguanyl_cyclase"/>
</dbReference>
<dbReference type="Pfam" id="PF00078">
    <property type="entry name" value="RVT_1"/>
    <property type="match status" value="1"/>
</dbReference>
<organism evidence="2">
    <name type="scientific">Tanacetum cinerariifolium</name>
    <name type="common">Dalmatian daisy</name>
    <name type="synonym">Chrysanthemum cinerariifolium</name>
    <dbReference type="NCBI Taxonomy" id="118510"/>
    <lineage>
        <taxon>Eukaryota</taxon>
        <taxon>Viridiplantae</taxon>
        <taxon>Streptophyta</taxon>
        <taxon>Embryophyta</taxon>
        <taxon>Tracheophyta</taxon>
        <taxon>Spermatophyta</taxon>
        <taxon>Magnoliopsida</taxon>
        <taxon>eudicotyledons</taxon>
        <taxon>Gunneridae</taxon>
        <taxon>Pentapetalae</taxon>
        <taxon>asterids</taxon>
        <taxon>campanulids</taxon>
        <taxon>Asterales</taxon>
        <taxon>Asteraceae</taxon>
        <taxon>Asteroideae</taxon>
        <taxon>Anthemideae</taxon>
        <taxon>Anthemidinae</taxon>
        <taxon>Tanacetum</taxon>
    </lineage>
</organism>
<keyword evidence="2" id="KW-0548">Nucleotidyltransferase</keyword>
<feature type="domain" description="Reverse transcriptase" evidence="1">
    <location>
        <begin position="3"/>
        <end position="66"/>
    </location>
</feature>
<accession>A0A699IF48</accession>
<keyword evidence="2" id="KW-0808">Transferase</keyword>
<reference evidence="2" key="1">
    <citation type="journal article" date="2019" name="Sci. Rep.">
        <title>Draft genome of Tanacetum cinerariifolium, the natural source of mosquito coil.</title>
        <authorList>
            <person name="Yamashiro T."/>
            <person name="Shiraishi A."/>
            <person name="Satake H."/>
            <person name="Nakayama K."/>
        </authorList>
    </citation>
    <scope>NUCLEOTIDE SEQUENCE</scope>
</reference>
<dbReference type="InterPro" id="IPR053134">
    <property type="entry name" value="RNA-dir_DNA_polymerase"/>
</dbReference>
<gene>
    <name evidence="2" type="ORF">Tci_512747</name>
</gene>
<dbReference type="AlphaFoldDB" id="A0A699IF48"/>
<dbReference type="SUPFAM" id="SSF56672">
    <property type="entry name" value="DNA/RNA polymerases"/>
    <property type="match status" value="1"/>
</dbReference>
<keyword evidence="2" id="KW-0695">RNA-directed DNA polymerase</keyword>
<protein>
    <submittedName>
        <fullName evidence="2">Putative reverse transcriptase domain-containing protein</fullName>
    </submittedName>
</protein>
<evidence type="ECO:0000259" key="1">
    <source>
        <dbReference type="Pfam" id="PF00078"/>
    </source>
</evidence>
<dbReference type="PANTHER" id="PTHR24559:SF427">
    <property type="entry name" value="RNA-DIRECTED DNA POLYMERASE"/>
    <property type="match status" value="1"/>
</dbReference>
<dbReference type="GO" id="GO:0003964">
    <property type="term" value="F:RNA-directed DNA polymerase activity"/>
    <property type="evidence" value="ECO:0007669"/>
    <property type="project" value="UniProtKB-KW"/>
</dbReference>
<dbReference type="InterPro" id="IPR000477">
    <property type="entry name" value="RT_dom"/>
</dbReference>
<dbReference type="PANTHER" id="PTHR24559">
    <property type="entry name" value="TRANSPOSON TY3-I GAG-POL POLYPROTEIN"/>
    <property type="match status" value="1"/>
</dbReference>
<comment type="caution">
    <text evidence="2">The sequence shown here is derived from an EMBL/GenBank/DDBJ whole genome shotgun (WGS) entry which is preliminary data.</text>
</comment>
<name>A0A699IF48_TANCI</name>
<dbReference type="InterPro" id="IPR043502">
    <property type="entry name" value="DNA/RNA_pol_sf"/>
</dbReference>
<dbReference type="Gene3D" id="3.30.70.270">
    <property type="match status" value="2"/>
</dbReference>
<dbReference type="EMBL" id="BKCJ010275251">
    <property type="protein sequence ID" value="GEZ40774.1"/>
    <property type="molecule type" value="Genomic_DNA"/>
</dbReference>